<evidence type="ECO:0000256" key="1">
    <source>
        <dbReference type="SAM" id="MobiDB-lite"/>
    </source>
</evidence>
<accession>A0A9P7CD99</accession>
<gene>
    <name evidence="2" type="ORF">G6F50_013581</name>
</gene>
<reference evidence="2 3" key="1">
    <citation type="journal article" date="2020" name="Microb. Genom.">
        <title>Genetic diversity of clinical and environmental Mucorales isolates obtained from an investigation of mucormycosis cases among solid organ transplant recipients.</title>
        <authorList>
            <person name="Nguyen M.H."/>
            <person name="Kaul D."/>
            <person name="Muto C."/>
            <person name="Cheng S.J."/>
            <person name="Richter R.A."/>
            <person name="Bruno V.M."/>
            <person name="Liu G."/>
            <person name="Beyhan S."/>
            <person name="Sundermann A.J."/>
            <person name="Mounaud S."/>
            <person name="Pasculle A.W."/>
            <person name="Nierman W.C."/>
            <person name="Driscoll E."/>
            <person name="Cumbie R."/>
            <person name="Clancy C.J."/>
            <person name="Dupont C.L."/>
        </authorList>
    </citation>
    <scope>NUCLEOTIDE SEQUENCE [LARGE SCALE GENOMIC DNA]</scope>
    <source>
        <strain evidence="2 3">GL24</strain>
    </source>
</reference>
<feature type="compositionally biased region" description="Basic residues" evidence="1">
    <location>
        <begin position="95"/>
        <end position="107"/>
    </location>
</feature>
<dbReference type="AlphaFoldDB" id="A0A9P7CD99"/>
<evidence type="ECO:0000313" key="2">
    <source>
        <dbReference type="EMBL" id="KAG1546977.1"/>
    </source>
</evidence>
<dbReference type="EMBL" id="JAANIU010005537">
    <property type="protein sequence ID" value="KAG1546977.1"/>
    <property type="molecule type" value="Genomic_DNA"/>
</dbReference>
<sequence length="226" mass="24175">MPPLPSGRTVNRHDPGFHFPTAAGQAARSALRRQLAAAGLCHRSQRRHGPARGAGYRADPAARRYRAGPQRPGHPHRRSEPVRGDPAAFGAGPPPRHRARQRYRPDRRRLPGAAADQRLEPWPRGLHHRAGRSHRSAGGGADCPRQPAGGGYFHRQRAGNGWIRPYRGALTGDIDERHRGRTAGTVVGTQRATTGGAAGPAGRLVRMERGAAMAAGGQRPGAGTRA</sequence>
<feature type="region of interest" description="Disordered" evidence="1">
    <location>
        <begin position="1"/>
        <end position="145"/>
    </location>
</feature>
<name>A0A9P7CD99_9FUNG</name>
<feature type="compositionally biased region" description="Basic residues" evidence="1">
    <location>
        <begin position="125"/>
        <end position="135"/>
    </location>
</feature>
<feature type="compositionally biased region" description="Low complexity" evidence="1">
    <location>
        <begin position="22"/>
        <end position="40"/>
    </location>
</feature>
<proteinExistence type="predicted"/>
<feature type="compositionally biased region" description="Low complexity" evidence="1">
    <location>
        <begin position="182"/>
        <end position="201"/>
    </location>
</feature>
<protein>
    <submittedName>
        <fullName evidence="2">Uncharacterized protein</fullName>
    </submittedName>
</protein>
<feature type="region of interest" description="Disordered" evidence="1">
    <location>
        <begin position="181"/>
        <end position="201"/>
    </location>
</feature>
<keyword evidence="3" id="KW-1185">Reference proteome</keyword>
<comment type="caution">
    <text evidence="2">The sequence shown here is derived from an EMBL/GenBank/DDBJ whole genome shotgun (WGS) entry which is preliminary data.</text>
</comment>
<organism evidence="2 3">
    <name type="scientific">Rhizopus delemar</name>
    <dbReference type="NCBI Taxonomy" id="936053"/>
    <lineage>
        <taxon>Eukaryota</taxon>
        <taxon>Fungi</taxon>
        <taxon>Fungi incertae sedis</taxon>
        <taxon>Mucoromycota</taxon>
        <taxon>Mucoromycotina</taxon>
        <taxon>Mucoromycetes</taxon>
        <taxon>Mucorales</taxon>
        <taxon>Mucorineae</taxon>
        <taxon>Rhizopodaceae</taxon>
        <taxon>Rhizopus</taxon>
    </lineage>
</organism>
<evidence type="ECO:0000313" key="3">
    <source>
        <dbReference type="Proteomes" id="UP000740926"/>
    </source>
</evidence>
<dbReference type="Proteomes" id="UP000740926">
    <property type="component" value="Unassembled WGS sequence"/>
</dbReference>